<dbReference type="SMART" id="SM00487">
    <property type="entry name" value="DEXDc"/>
    <property type="match status" value="1"/>
</dbReference>
<sequence>MAKLDSIRFLAGRWAGWVSQSPADWMRFMDTASRMYRYSFPDQLLIYAQRPNATACASLETWNTRLNRWVNRGAKGIALIDDNQQPAKLRYVFDVADTHARYGDRLPYIWRVEGRHIPPLLAHLAYTYSLPDASSLESMLSQIANQVAEDYLDDALYGIEQEMTGSRLAQLPEARRREIFHDLFESSILYETMRRCGLNPETALPERTFNNIRYFNRPRILGVLGGAVSNACENILMDIGREIRAIDRENLRIPLAKRENMVYNDFNVVKRESDTSEGGNENGIDVSAPGRLPVSESGDRIERDGTHRPVRDAAEGLSEGASSGLVSEHVADGQAGRAPVGDRPERERADGTADKPDGRAGGRDGSPERDEPVGVGAADEQYTQPGGGDRADGVDLQLIETAPDGQPEETTEDIREAEAEAASAFALPGLPTVQRQIHEIEERAAAVYAGTLPFPADVVDEILRTGGNRSGTLYRLTYNFMVGQSRDERVEYVRQEYRTGGKGFTINGADYAVWFDRSGMQIARGRTVHTAPHNTAFLSWEQVTDRIHQLLQQGEFAPQATLEGARDYVLKACAQALVYMERDVEQEYKPLLFDDPDLFAGTFPEAVERGAAFLEVQENIGMLTARLQTFADQYAQNREMMRSPTYNPTRMSAVFERLARPWAAYQSREDFHPQEPATFITEDEVDAALTGGALYENSRLTIYAYWLTTESRTERASFLRQHYGEGGRSHAVSGADQSDEMHGARGITLRKGAAVYRLTWPNVVQRIDALIRNDLYLTASDHAKMPEYERGVMAGRILHFYRELPSDVQRPFQGAYDPRPEIARMLENTDSAISLLSAMTEAMTGIPEETEAFERISNMLFQFYDYVDGSYTIFPEPPWKATPEREQTRQLSMFDQFELPGGLPDENVVKTEAEGVSIVGNEAQEETGVEGSSPPETSGTLSENAQPDEEPSAADEKAIHTAETPEEDSGEQLPENAPAIGQTLHVDGRSYEIESISTLSKEVHLRDLDFQRENGYPISRVEPYSVVQGWLKEQAEPWIPGHEPGEDSPLKLVETVITLAPRSEQEEQISSPPEPERHNFHITDAGLGAGGPKARFRMNMEAILLLKRIEAEGRLATPEEQETLSRYVGWGSVQEAFEADNPAWKNEHRQLLDALTPEEFDAARATTLNAFYTSPTVIQAMYEALENMGFRKGNILEPSCGVGNFMGMLPESMRDARMYGVEIDSITGRIAQQLYQRNTIAVQGFEDTSFPDNFFDVVIGNVPFGAYKVIDRQYDRHNFLIHDYFIARSVDLVRPGGVVAVISSSGTMDKQSDGMRRYVAARADLLGAIRLPRNAFQRNSGTSVVTDVLFFQKRESAAIEQPEWVGLAKTPEGFDINAYFVRHPEMILGTLSSENTQYAAQAFTVEPIPGADLAEQLRKAMQNIHGTILETELSDTDLEENIQSLPADPEVRNFSYTVVNGRIYYRENSVMNLVDLPQNTAGRVMALIQMRDSVRQLLDAQLADASDAQIEAMQRRLDAQYDNFTRAYGLINTTANRRAFQQDSGYSLLSSLEILDEDGRLKRKADIFTKRTIRKPEPVDSVDTASEALALSIGEKACVDLKFMSSLCGKTEREITDELRGVIFQNPVTHVWETSDEYLSGDVRRKLREAEDAANAAPEYAVNAEALRRVQPKELDASEIEVRLGATWIDPVYIDRFLRDVLSVPAWMAGRTIRTQYSPVSGAWNISGKSSNSGNALIYTVYGTEKANALHLLEDALNLKDTKIYMTVQTLDGEKRVLDKKATILVQQKQEMLRTAFKEWIFKDMNRREALVKKYNELFNSVRPREYDGSHIRFVGMSPEISLMPHQKNAVAHILYGGNTLLAHCVGAGKTFQMIAAGMEARRLGLSQKNLYVVPNHLTEQWGADFLRLYPGANILVATRRDFEPANRKKFCSRIATGDYDAIIIGHSQFEKIPISRERQLAMLKNQIDDIAGAIEEAKRQRGERFTIKQMERTRKGLEARLKKLNDQSRKDDVVTFEQLGVDRLFVDESHAFKNLFLYTKMVNVAGIQQTDVQKSSDMFLKCRYMDEITGGRGIVFATGTPVSNSMVELYTIMRYLQYSTLERMGMRHFDSWAATFGDTVSAIELAPEGTGYRARTRFARFFNLPELISVFKEAADIQTADMLSLPVPEAEFVNVTLKPSEIQREYVSSFSERADRVRSGAVDPSVDNMLRITNDGRKCALDQRLMQEMLPDDEGSKVNACVRNAFAIWQSGIEKRTAQLIFCDLSTPKGDGRFNIYDDVRNKLVQMGVPREEIAFIHEAATETQKAELFARVRAGQVRILLGSTAKLGAGTNVQDRLIALHHLDAPWKPSDLEQQEGRILRQGNMNPKVQIFRYVTEGSFDAYMWQILETKQKFIAQVMTSKSPVRACQDVDDTALSYAEIKALATGNPEIKQKMDLDIQVARLKMLKANHVSQHYRLETDIARTYPSQITAEKERIENLSRDIAACQPILEREKDHFQITIAGKSYTGRKEAGTALIQACTSSGQGAREFPVGEYGGFRLTGSYDLFSHKYELTVHGHGSYAFELGADPFGNLTRLNNVFSGLQGKLEQAQQRLATAEEQLENAKREVNRPFPQEQELAEKQAQLIELNARLNIDERSSEASLIDGDALEEKSEAPETADAADAPEKAVQGQSGRHCQAVI</sequence>
<keyword evidence="1" id="KW-0175">Coiled coil</keyword>
<evidence type="ECO:0000259" key="3">
    <source>
        <dbReference type="PROSITE" id="PS51194"/>
    </source>
</evidence>
<dbReference type="CDD" id="cd02440">
    <property type="entry name" value="AdoMet_MTases"/>
    <property type="match status" value="1"/>
</dbReference>
<evidence type="ECO:0000256" key="1">
    <source>
        <dbReference type="SAM" id="Coils"/>
    </source>
</evidence>
<organism evidence="4 5">
    <name type="scientific">Candidatus Pullichristensenella stercorigallinarum</name>
    <dbReference type="NCBI Taxonomy" id="2840909"/>
    <lineage>
        <taxon>Bacteria</taxon>
        <taxon>Bacillati</taxon>
        <taxon>Bacillota</taxon>
        <taxon>Clostridia</taxon>
        <taxon>Candidatus Pullichristensenella</taxon>
    </lineage>
</organism>
<keyword evidence="4" id="KW-0489">Methyltransferase</keyword>
<feature type="region of interest" description="Disordered" evidence="2">
    <location>
        <begin position="918"/>
        <end position="975"/>
    </location>
</feature>
<proteinExistence type="predicted"/>
<name>A0A9D1CY16_9FIRM</name>
<dbReference type="PRINTS" id="PR00507">
    <property type="entry name" value="N12N6MTFRASE"/>
</dbReference>
<reference evidence="4" key="2">
    <citation type="journal article" date="2021" name="PeerJ">
        <title>Extensive microbial diversity within the chicken gut microbiome revealed by metagenomics and culture.</title>
        <authorList>
            <person name="Gilroy R."/>
            <person name="Ravi A."/>
            <person name="Getino M."/>
            <person name="Pursley I."/>
            <person name="Horton D.L."/>
            <person name="Alikhan N.F."/>
            <person name="Baker D."/>
            <person name="Gharbi K."/>
            <person name="Hall N."/>
            <person name="Watson M."/>
            <person name="Adriaenssens E.M."/>
            <person name="Foster-Nyarko E."/>
            <person name="Jarju S."/>
            <person name="Secka A."/>
            <person name="Antonio M."/>
            <person name="Oren A."/>
            <person name="Chaudhuri R.R."/>
            <person name="La Ragione R."/>
            <person name="Hildebrand F."/>
            <person name="Pallen M.J."/>
        </authorList>
    </citation>
    <scope>NUCLEOTIDE SEQUENCE</scope>
    <source>
        <strain evidence="4">ChiSjej6B24-2974</strain>
    </source>
</reference>
<dbReference type="GO" id="GO:0032259">
    <property type="term" value="P:methylation"/>
    <property type="evidence" value="ECO:0007669"/>
    <property type="project" value="UniProtKB-KW"/>
</dbReference>
<dbReference type="PANTHER" id="PTHR41313">
    <property type="entry name" value="ADENINE-SPECIFIC METHYLTRANSFERASE"/>
    <property type="match status" value="1"/>
</dbReference>
<feature type="compositionally biased region" description="Basic and acidic residues" evidence="2">
    <location>
        <begin position="297"/>
        <end position="314"/>
    </location>
</feature>
<dbReference type="InterPro" id="IPR029063">
    <property type="entry name" value="SAM-dependent_MTases_sf"/>
</dbReference>
<dbReference type="Gene3D" id="3.40.50.150">
    <property type="entry name" value="Vaccinia Virus protein VP39"/>
    <property type="match status" value="1"/>
</dbReference>
<accession>A0A9D1CY16</accession>
<dbReference type="PROSITE" id="PS51194">
    <property type="entry name" value="HELICASE_CTER"/>
    <property type="match status" value="1"/>
</dbReference>
<dbReference type="GO" id="GO:0009007">
    <property type="term" value="F:site-specific DNA-methyltransferase (adenine-specific) activity"/>
    <property type="evidence" value="ECO:0007669"/>
    <property type="project" value="UniProtKB-EC"/>
</dbReference>
<keyword evidence="4" id="KW-0808">Transferase</keyword>
<reference evidence="4" key="1">
    <citation type="submission" date="2020-10" db="EMBL/GenBank/DDBJ databases">
        <authorList>
            <person name="Gilroy R."/>
        </authorList>
    </citation>
    <scope>NUCLEOTIDE SEQUENCE</scope>
    <source>
        <strain evidence="4">ChiSjej6B24-2974</strain>
    </source>
</reference>
<dbReference type="InterPro" id="IPR011639">
    <property type="entry name" value="MethylTrfase_TaqI-like_dom"/>
</dbReference>
<comment type="caution">
    <text evidence="4">The sequence shown here is derived from an EMBL/GenBank/DDBJ whole genome shotgun (WGS) entry which is preliminary data.</text>
</comment>
<dbReference type="InterPro" id="IPR014001">
    <property type="entry name" value="Helicase_ATP-bd"/>
</dbReference>
<dbReference type="EMBL" id="DVFZ01000084">
    <property type="protein sequence ID" value="HIQ83075.1"/>
    <property type="molecule type" value="Genomic_DNA"/>
</dbReference>
<feature type="coiled-coil region" evidence="1">
    <location>
        <begin position="1961"/>
        <end position="2008"/>
    </location>
</feature>
<feature type="compositionally biased region" description="Polar residues" evidence="2">
    <location>
        <begin position="934"/>
        <end position="945"/>
    </location>
</feature>
<dbReference type="Pfam" id="PF07669">
    <property type="entry name" value="Eco57I"/>
    <property type="match status" value="1"/>
</dbReference>
<dbReference type="Gene3D" id="3.40.50.300">
    <property type="entry name" value="P-loop containing nucleotide triphosphate hydrolases"/>
    <property type="match status" value="2"/>
</dbReference>
<evidence type="ECO:0000313" key="4">
    <source>
        <dbReference type="EMBL" id="HIQ83075.1"/>
    </source>
</evidence>
<feature type="compositionally biased region" description="Basic and acidic residues" evidence="2">
    <location>
        <begin position="340"/>
        <end position="372"/>
    </location>
</feature>
<dbReference type="PANTHER" id="PTHR41313:SF1">
    <property type="entry name" value="DNA METHYLASE ADENINE-SPECIFIC DOMAIN-CONTAINING PROTEIN"/>
    <property type="match status" value="1"/>
</dbReference>
<dbReference type="Pfam" id="PF00271">
    <property type="entry name" value="Helicase_C"/>
    <property type="match status" value="1"/>
</dbReference>
<evidence type="ECO:0000313" key="5">
    <source>
        <dbReference type="Proteomes" id="UP000824260"/>
    </source>
</evidence>
<dbReference type="InterPro" id="IPR001650">
    <property type="entry name" value="Helicase_C-like"/>
</dbReference>
<dbReference type="SUPFAM" id="SSF53335">
    <property type="entry name" value="S-adenosyl-L-methionine-dependent methyltransferases"/>
    <property type="match status" value="1"/>
</dbReference>
<dbReference type="InterPro" id="IPR052933">
    <property type="entry name" value="DNA_Protect_Modify"/>
</dbReference>
<gene>
    <name evidence="4" type="ORF">IAA52_08230</name>
</gene>
<protein>
    <submittedName>
        <fullName evidence="4">DNA methylase</fullName>
    </submittedName>
</protein>
<dbReference type="GO" id="GO:0006304">
    <property type="term" value="P:DNA modification"/>
    <property type="evidence" value="ECO:0007669"/>
    <property type="project" value="InterPro"/>
</dbReference>
<dbReference type="InterPro" id="IPR027417">
    <property type="entry name" value="P-loop_NTPase"/>
</dbReference>
<dbReference type="SUPFAM" id="SSF52540">
    <property type="entry name" value="P-loop containing nucleoside triphosphate hydrolases"/>
    <property type="match status" value="2"/>
</dbReference>
<evidence type="ECO:0000256" key="2">
    <source>
        <dbReference type="SAM" id="MobiDB-lite"/>
    </source>
</evidence>
<feature type="domain" description="Helicase C-terminal" evidence="3">
    <location>
        <begin position="2248"/>
        <end position="2408"/>
    </location>
</feature>
<feature type="region of interest" description="Disordered" evidence="2">
    <location>
        <begin position="2640"/>
        <end position="2684"/>
    </location>
</feature>
<dbReference type="Proteomes" id="UP000824260">
    <property type="component" value="Unassembled WGS sequence"/>
</dbReference>
<feature type="region of interest" description="Disordered" evidence="2">
    <location>
        <begin position="272"/>
        <end position="393"/>
    </location>
</feature>